<evidence type="ECO:0000256" key="12">
    <source>
        <dbReference type="PROSITE-ProRule" id="PRU00175"/>
    </source>
</evidence>
<evidence type="ECO:0000259" key="15">
    <source>
        <dbReference type="PROSITE" id="PS50089"/>
    </source>
</evidence>
<dbReference type="SMART" id="SM00184">
    <property type="entry name" value="RING"/>
    <property type="match status" value="1"/>
</dbReference>
<dbReference type="Pfam" id="PF13639">
    <property type="entry name" value="zf-RING_2"/>
    <property type="match status" value="1"/>
</dbReference>
<dbReference type="GO" id="GO:0016567">
    <property type="term" value="P:protein ubiquitination"/>
    <property type="evidence" value="ECO:0007669"/>
    <property type="project" value="TreeGrafter"/>
</dbReference>
<dbReference type="InterPro" id="IPR001841">
    <property type="entry name" value="Znf_RING"/>
</dbReference>
<feature type="compositionally biased region" description="Basic and acidic residues" evidence="13">
    <location>
        <begin position="374"/>
        <end position="387"/>
    </location>
</feature>
<evidence type="ECO:0000313" key="16">
    <source>
        <dbReference type="EMBL" id="KAG5926606.1"/>
    </source>
</evidence>
<evidence type="ECO:0000256" key="14">
    <source>
        <dbReference type="SAM" id="Phobius"/>
    </source>
</evidence>
<evidence type="ECO:0000313" key="17">
    <source>
        <dbReference type="Proteomes" id="UP000811619"/>
    </source>
</evidence>
<feature type="region of interest" description="Disordered" evidence="13">
    <location>
        <begin position="322"/>
        <end position="347"/>
    </location>
</feature>
<keyword evidence="6" id="KW-0479">Metal-binding</keyword>
<feature type="compositionally biased region" description="Low complexity" evidence="13">
    <location>
        <begin position="43"/>
        <end position="66"/>
    </location>
</feature>
<dbReference type="GO" id="GO:0008270">
    <property type="term" value="F:zinc ion binding"/>
    <property type="evidence" value="ECO:0007669"/>
    <property type="project" value="UniProtKB-KW"/>
</dbReference>
<keyword evidence="17" id="KW-1185">Reference proteome</keyword>
<dbReference type="PANTHER" id="PTHR45977:SF13">
    <property type="entry name" value="GB|AAF27103.1"/>
    <property type="match status" value="1"/>
</dbReference>
<evidence type="ECO:0000256" key="4">
    <source>
        <dbReference type="ARBA" id="ARBA00022679"/>
    </source>
</evidence>
<keyword evidence="4" id="KW-0808">Transferase</keyword>
<name>A0A8K0J788_9HYPO</name>
<proteinExistence type="predicted"/>
<feature type="transmembrane region" description="Helical" evidence="14">
    <location>
        <begin position="73"/>
        <end position="98"/>
    </location>
</feature>
<keyword evidence="8" id="KW-0833">Ubl conjugation pathway</keyword>
<dbReference type="InterPro" id="IPR013083">
    <property type="entry name" value="Znf_RING/FYVE/PHD"/>
</dbReference>
<dbReference type="EC" id="2.3.2.27" evidence="3"/>
<dbReference type="GO" id="GO:0006511">
    <property type="term" value="P:ubiquitin-dependent protein catabolic process"/>
    <property type="evidence" value="ECO:0007669"/>
    <property type="project" value="TreeGrafter"/>
</dbReference>
<evidence type="ECO:0000256" key="8">
    <source>
        <dbReference type="ARBA" id="ARBA00022786"/>
    </source>
</evidence>
<evidence type="ECO:0000256" key="6">
    <source>
        <dbReference type="ARBA" id="ARBA00022723"/>
    </source>
</evidence>
<sequence>MGALHQMMGEAALLIARQAADTPTQPQPLGASPTSSLQPTSRNDSNNNNSNNNNNNNNNNNGNNNNQGSSSPLLFFVALGFGVVFTNLWIIVGVKYCFRYNARNRARMNNEDGEPITLETVHRPRRRREKKLMTMDEVNGKFPMKKYKTWVSERATEGLPTAGGVSVSPSRANSIRQADGILPEILTVKSRASTDAQPADVSIISAADPYAHDEKGSKVGSGPTGQDISQLVKHHDEERHASPRPTPSDEEDDDEHIDAALPPECLTAPGDTCAICIDTLEDDDDVRGLTCGHAFHAVCLDPWLTSRRACCPLCKADYYTPKPRPNQECDANANSSSSNFDPRSNSRLNLPGALRSAWFRSNTLPLGESPLTGARHEGSRDRPDRFRPPQAGQAEAGRSPTPPSQSTTGGMLSSVRSVFRFGRHSNRAASTPPPTTPATTEAITPSQLESGTRTT</sequence>
<keyword evidence="10 14" id="KW-1133">Transmembrane helix</keyword>
<dbReference type="CDD" id="cd16473">
    <property type="entry name" value="RING-H2_RNF103"/>
    <property type="match status" value="1"/>
</dbReference>
<keyword evidence="7 12" id="KW-0863">Zinc-finger</keyword>
<dbReference type="PROSITE" id="PS50089">
    <property type="entry name" value="ZF_RING_2"/>
    <property type="match status" value="1"/>
</dbReference>
<keyword evidence="5 14" id="KW-0812">Transmembrane</keyword>
<evidence type="ECO:0000256" key="1">
    <source>
        <dbReference type="ARBA" id="ARBA00000900"/>
    </source>
</evidence>
<dbReference type="OrthoDB" id="8062037at2759"/>
<feature type="domain" description="RING-type" evidence="15">
    <location>
        <begin position="273"/>
        <end position="315"/>
    </location>
</feature>
<reference evidence="16" key="1">
    <citation type="journal article" date="2020" name="bioRxiv">
        <title>Whole genome comparisons of ergot fungi reveals the divergence and evolution of species within the genus Claviceps are the result of varying mechanisms driving genome evolution and host range expansion.</title>
        <authorList>
            <person name="Wyka S.A."/>
            <person name="Mondo S.J."/>
            <person name="Liu M."/>
            <person name="Dettman J."/>
            <person name="Nalam V."/>
            <person name="Broders K.D."/>
        </authorList>
    </citation>
    <scope>NUCLEOTIDE SEQUENCE</scope>
    <source>
        <strain evidence="16">CCC 489</strain>
    </source>
</reference>
<organism evidence="16 17">
    <name type="scientific">Claviceps africana</name>
    <dbReference type="NCBI Taxonomy" id="83212"/>
    <lineage>
        <taxon>Eukaryota</taxon>
        <taxon>Fungi</taxon>
        <taxon>Dikarya</taxon>
        <taxon>Ascomycota</taxon>
        <taxon>Pezizomycotina</taxon>
        <taxon>Sordariomycetes</taxon>
        <taxon>Hypocreomycetidae</taxon>
        <taxon>Hypocreales</taxon>
        <taxon>Clavicipitaceae</taxon>
        <taxon>Claviceps</taxon>
    </lineage>
</organism>
<comment type="caution">
    <text evidence="16">The sequence shown here is derived from an EMBL/GenBank/DDBJ whole genome shotgun (WGS) entry which is preliminary data.</text>
</comment>
<evidence type="ECO:0000256" key="7">
    <source>
        <dbReference type="ARBA" id="ARBA00022771"/>
    </source>
</evidence>
<dbReference type="AlphaFoldDB" id="A0A8K0J788"/>
<feature type="compositionally biased region" description="Low complexity" evidence="13">
    <location>
        <begin position="331"/>
        <end position="346"/>
    </location>
</feature>
<dbReference type="SUPFAM" id="SSF57850">
    <property type="entry name" value="RING/U-box"/>
    <property type="match status" value="1"/>
</dbReference>
<dbReference type="FunFam" id="3.30.40.10:FF:000539">
    <property type="entry name" value="Ring finger domain protein"/>
    <property type="match status" value="1"/>
</dbReference>
<comment type="subcellular location">
    <subcellularLocation>
        <location evidence="2">Membrane</location>
        <topology evidence="2">Multi-pass membrane protein</topology>
    </subcellularLocation>
</comment>
<feature type="region of interest" description="Disordered" evidence="13">
    <location>
        <begin position="21"/>
        <end position="66"/>
    </location>
</feature>
<dbReference type="GO" id="GO:0016020">
    <property type="term" value="C:membrane"/>
    <property type="evidence" value="ECO:0007669"/>
    <property type="project" value="UniProtKB-SubCell"/>
</dbReference>
<dbReference type="Gene3D" id="3.30.40.10">
    <property type="entry name" value="Zinc/RING finger domain, C3HC4 (zinc finger)"/>
    <property type="match status" value="1"/>
</dbReference>
<dbReference type="PANTHER" id="PTHR45977">
    <property type="entry name" value="TARGET OF ERK KINASE MPK-1"/>
    <property type="match status" value="1"/>
</dbReference>
<keyword evidence="11 14" id="KW-0472">Membrane</keyword>
<evidence type="ECO:0000256" key="9">
    <source>
        <dbReference type="ARBA" id="ARBA00022833"/>
    </source>
</evidence>
<feature type="region of interest" description="Disordered" evidence="13">
    <location>
        <begin position="212"/>
        <end position="256"/>
    </location>
</feature>
<dbReference type="Proteomes" id="UP000811619">
    <property type="component" value="Unassembled WGS sequence"/>
</dbReference>
<evidence type="ECO:0000256" key="13">
    <source>
        <dbReference type="SAM" id="MobiDB-lite"/>
    </source>
</evidence>
<comment type="catalytic activity">
    <reaction evidence="1">
        <text>S-ubiquitinyl-[E2 ubiquitin-conjugating enzyme]-L-cysteine + [acceptor protein]-L-lysine = [E2 ubiquitin-conjugating enzyme]-L-cysteine + N(6)-ubiquitinyl-[acceptor protein]-L-lysine.</text>
        <dbReference type="EC" id="2.3.2.27"/>
    </reaction>
</comment>
<evidence type="ECO:0000256" key="2">
    <source>
        <dbReference type="ARBA" id="ARBA00004141"/>
    </source>
</evidence>
<dbReference type="EMBL" id="SRPY01000252">
    <property type="protein sequence ID" value="KAG5926606.1"/>
    <property type="molecule type" value="Genomic_DNA"/>
</dbReference>
<feature type="compositionally biased region" description="Polar residues" evidence="13">
    <location>
        <begin position="446"/>
        <end position="455"/>
    </location>
</feature>
<keyword evidence="9" id="KW-0862">Zinc</keyword>
<feature type="compositionally biased region" description="Polar residues" evidence="13">
    <location>
        <begin position="404"/>
        <end position="416"/>
    </location>
</feature>
<protein>
    <recommendedName>
        <fullName evidence="3">RING-type E3 ubiquitin transferase</fullName>
        <ecNumber evidence="3">2.3.2.27</ecNumber>
    </recommendedName>
</protein>
<dbReference type="GO" id="GO:0061630">
    <property type="term" value="F:ubiquitin protein ligase activity"/>
    <property type="evidence" value="ECO:0007669"/>
    <property type="project" value="UniProtKB-EC"/>
</dbReference>
<gene>
    <name evidence="16" type="ORF">E4U42_003115</name>
</gene>
<feature type="region of interest" description="Disordered" evidence="13">
    <location>
        <begin position="364"/>
        <end position="455"/>
    </location>
</feature>
<evidence type="ECO:0000256" key="11">
    <source>
        <dbReference type="ARBA" id="ARBA00023136"/>
    </source>
</evidence>
<evidence type="ECO:0000256" key="5">
    <source>
        <dbReference type="ARBA" id="ARBA00022692"/>
    </source>
</evidence>
<accession>A0A8K0J788</accession>
<evidence type="ECO:0000256" key="3">
    <source>
        <dbReference type="ARBA" id="ARBA00012483"/>
    </source>
</evidence>
<feature type="compositionally biased region" description="Polar residues" evidence="13">
    <location>
        <begin position="32"/>
        <end position="42"/>
    </location>
</feature>
<evidence type="ECO:0000256" key="10">
    <source>
        <dbReference type="ARBA" id="ARBA00022989"/>
    </source>
</evidence>